<evidence type="ECO:0008006" key="2">
    <source>
        <dbReference type="Google" id="ProtNLM"/>
    </source>
</evidence>
<evidence type="ECO:0000313" key="1">
    <source>
        <dbReference type="EMBL" id="GAG18271.1"/>
    </source>
</evidence>
<accession>X0WZT6</accession>
<dbReference type="InterPro" id="IPR013783">
    <property type="entry name" value="Ig-like_fold"/>
</dbReference>
<sequence>TASENPCEAVISINFPPSSKLECRKCEGIVGKVITLDASGSVDPDGEVIQVDFEIIDEEGNLVDRFSNTEKPFTWEKAFERKGVFSVTAVATDDLGAISEPSNVEVKIKQKKMYILLDIGALAARGQGTYTGYGTGRLGLAFKLSKRLDIILAARGGYTTNDSAPWEQYFYSGDLIFNLHAGAVFIGLGGGYTARYQTTQPEYYGELLVNFGFDLFNNGRIIGSLFLEGAAPVVDLEPEDNYKVMLGFRLLF</sequence>
<dbReference type="AlphaFoldDB" id="X0WZT6"/>
<comment type="caution">
    <text evidence="1">The sequence shown here is derived from an EMBL/GenBank/DDBJ whole genome shotgun (WGS) entry which is preliminary data.</text>
</comment>
<proteinExistence type="predicted"/>
<feature type="non-terminal residue" evidence="1">
    <location>
        <position position="1"/>
    </location>
</feature>
<dbReference type="Gene3D" id="2.60.40.10">
    <property type="entry name" value="Immunoglobulins"/>
    <property type="match status" value="1"/>
</dbReference>
<dbReference type="EMBL" id="BARS01035416">
    <property type="protein sequence ID" value="GAG18271.1"/>
    <property type="molecule type" value="Genomic_DNA"/>
</dbReference>
<protein>
    <recommendedName>
        <fullName evidence="2">Invasin domain-containing protein</fullName>
    </recommendedName>
</protein>
<gene>
    <name evidence="1" type="ORF">S01H1_54565</name>
</gene>
<organism evidence="1">
    <name type="scientific">marine sediment metagenome</name>
    <dbReference type="NCBI Taxonomy" id="412755"/>
    <lineage>
        <taxon>unclassified sequences</taxon>
        <taxon>metagenomes</taxon>
        <taxon>ecological metagenomes</taxon>
    </lineage>
</organism>
<name>X0WZT6_9ZZZZ</name>
<reference evidence="1" key="1">
    <citation type="journal article" date="2014" name="Front. Microbiol.">
        <title>High frequency of phylogenetically diverse reductive dehalogenase-homologous genes in deep subseafloor sedimentary metagenomes.</title>
        <authorList>
            <person name="Kawai M."/>
            <person name="Futagami T."/>
            <person name="Toyoda A."/>
            <person name="Takaki Y."/>
            <person name="Nishi S."/>
            <person name="Hori S."/>
            <person name="Arai W."/>
            <person name="Tsubouchi T."/>
            <person name="Morono Y."/>
            <person name="Uchiyama I."/>
            <person name="Ito T."/>
            <person name="Fujiyama A."/>
            <person name="Inagaki F."/>
            <person name="Takami H."/>
        </authorList>
    </citation>
    <scope>NUCLEOTIDE SEQUENCE</scope>
    <source>
        <strain evidence="1">Expedition CK06-06</strain>
    </source>
</reference>